<reference evidence="4 5" key="1">
    <citation type="submission" date="2020-06" db="EMBL/GenBank/DDBJ databases">
        <title>Altererythrobacter sp. HHU K3-1.</title>
        <authorList>
            <person name="Zhang D."/>
            <person name="Xue H."/>
        </authorList>
    </citation>
    <scope>NUCLEOTIDE SEQUENCE [LARGE SCALE GENOMIC DNA]</scope>
    <source>
        <strain evidence="4 5">HHU K3-1</strain>
    </source>
</reference>
<dbReference type="Gene3D" id="3.40.710.10">
    <property type="entry name" value="DD-peptidase/beta-lactamase superfamily"/>
    <property type="match status" value="1"/>
</dbReference>
<dbReference type="Pfam" id="PF00144">
    <property type="entry name" value="Beta-lactamase"/>
    <property type="match status" value="1"/>
</dbReference>
<dbReference type="InterPro" id="IPR001466">
    <property type="entry name" value="Beta-lactam-related"/>
</dbReference>
<dbReference type="InterPro" id="IPR051478">
    <property type="entry name" value="Beta-lactamase-like_AB/R"/>
</dbReference>
<keyword evidence="2" id="KW-0732">Signal</keyword>
<evidence type="ECO:0000313" key="5">
    <source>
        <dbReference type="Proteomes" id="UP000561438"/>
    </source>
</evidence>
<gene>
    <name evidence="4" type="ORF">HUV48_09935</name>
</gene>
<proteinExistence type="inferred from homology"/>
<comment type="similarity">
    <text evidence="1">Belongs to the beta-lactamase family.</text>
</comment>
<name>A0A850H686_9SPHN</name>
<dbReference type="AlphaFoldDB" id="A0A850H686"/>
<evidence type="ECO:0000256" key="1">
    <source>
        <dbReference type="ARBA" id="ARBA00038473"/>
    </source>
</evidence>
<dbReference type="Proteomes" id="UP000561438">
    <property type="component" value="Unassembled WGS sequence"/>
</dbReference>
<feature type="chain" id="PRO_5032948647" evidence="2">
    <location>
        <begin position="24"/>
        <end position="362"/>
    </location>
</feature>
<dbReference type="PANTHER" id="PTHR22935:SF95">
    <property type="entry name" value="BETA-LACTAMASE-LIKE 1-RELATED"/>
    <property type="match status" value="1"/>
</dbReference>
<comment type="caution">
    <text evidence="4">The sequence shown here is derived from an EMBL/GenBank/DDBJ whole genome shotgun (WGS) entry which is preliminary data.</text>
</comment>
<dbReference type="EMBL" id="JABWGV010000003">
    <property type="protein sequence ID" value="NVD45333.1"/>
    <property type="molecule type" value="Genomic_DNA"/>
</dbReference>
<feature type="signal peptide" evidence="2">
    <location>
        <begin position="1"/>
        <end position="23"/>
    </location>
</feature>
<dbReference type="PANTHER" id="PTHR22935">
    <property type="entry name" value="PENICILLIN-BINDING PROTEIN"/>
    <property type="match status" value="1"/>
</dbReference>
<evidence type="ECO:0000256" key="2">
    <source>
        <dbReference type="SAM" id="SignalP"/>
    </source>
</evidence>
<sequence>MMFRRIASAAAAACLLLSSPVMAQMQIPSDAEIQVLLDEAVSSGRTKGVALGILRPDGSRRVLTAGTAGDKIGPVAPEHVFEIGSITKTFTGVLLAEAIRRGEVAPEDPVAKHLPAGTRVPTRGGKEITLLDLATHRSGLPRMPGEWTAPDPQNPYASYQPEDILQFLATHELAHDIGTQRYSNYGAGLLGLALVRAAGAKDYKTLVRKRILQPLKLRDTSFERPERGMSVGHAKNGEPVPHWDVDGLAGAGGLNSTVGDLLTYLDAHIGPARSDLERSMRAAQLPQRDIGKGVWKIGMLWQMRERNGRWIVSHGGGTGGYGAFVAFDPQSGAAVAALGNTDDFDGDFVLEILAPRLSQEGE</sequence>
<evidence type="ECO:0000259" key="3">
    <source>
        <dbReference type="Pfam" id="PF00144"/>
    </source>
</evidence>
<feature type="domain" description="Beta-lactamase-related" evidence="3">
    <location>
        <begin position="37"/>
        <end position="348"/>
    </location>
</feature>
<accession>A0A850H686</accession>
<protein>
    <submittedName>
        <fullName evidence="4">Beta-lactamase family protein</fullName>
    </submittedName>
</protein>
<dbReference type="SUPFAM" id="SSF56601">
    <property type="entry name" value="beta-lactamase/transpeptidase-like"/>
    <property type="match status" value="1"/>
</dbReference>
<dbReference type="InterPro" id="IPR012338">
    <property type="entry name" value="Beta-lactam/transpept-like"/>
</dbReference>
<organism evidence="4 5">
    <name type="scientific">Qipengyuania atrilutea</name>
    <dbReference type="NCBI Taxonomy" id="2744473"/>
    <lineage>
        <taxon>Bacteria</taxon>
        <taxon>Pseudomonadati</taxon>
        <taxon>Pseudomonadota</taxon>
        <taxon>Alphaproteobacteria</taxon>
        <taxon>Sphingomonadales</taxon>
        <taxon>Erythrobacteraceae</taxon>
        <taxon>Qipengyuania</taxon>
    </lineage>
</organism>
<dbReference type="RefSeq" id="WP_176267626.1">
    <property type="nucleotide sequence ID" value="NZ_JABWGV010000003.1"/>
</dbReference>
<keyword evidence="5" id="KW-1185">Reference proteome</keyword>
<evidence type="ECO:0000313" key="4">
    <source>
        <dbReference type="EMBL" id="NVD45333.1"/>
    </source>
</evidence>